<reference evidence="6" key="3">
    <citation type="submission" date="2023-07" db="EMBL/GenBank/DDBJ databases">
        <title>An improved reference 1 genome and first organelle genomes of Quercus suber.</title>
        <authorList>
            <consortium name="Genosuber Consortium"/>
            <person name="Usie A."/>
            <person name="Serra O."/>
            <person name="Barros P."/>
        </authorList>
    </citation>
    <scope>NUCLEOTIDE SEQUENCE</scope>
    <source>
        <strain evidence="6">HL8</strain>
        <tissue evidence="6">Leaves</tissue>
    </source>
</reference>
<evidence type="ECO:0000256" key="1">
    <source>
        <dbReference type="ARBA" id="ARBA00006643"/>
    </source>
</evidence>
<accession>A0AAW0M0S6</accession>
<proteinExistence type="inferred from homology"/>
<reference evidence="6" key="2">
    <citation type="journal article" date="2018" name="Sci. Data">
        <title>The draft genome sequence of cork oak.</title>
        <authorList>
            <person name="Ramos A.M."/>
            <person name="Usie A."/>
            <person name="Barbosa P."/>
            <person name="Barros P.M."/>
            <person name="Capote T."/>
            <person name="Chaves I."/>
            <person name="Simoes F."/>
            <person name="Abreu I."/>
            <person name="Carrasquinho I."/>
            <person name="Faro C."/>
            <person name="Guimaraes J.B."/>
            <person name="Mendonca D."/>
            <person name="Nobrega F."/>
            <person name="Rodrigues L."/>
            <person name="Saibo N.J.M."/>
            <person name="Varela M.C."/>
            <person name="Egas C."/>
            <person name="Matos J."/>
            <person name="Miguel C.M."/>
            <person name="Oliveira M.M."/>
            <person name="Ricardo C.P."/>
            <person name="Goncalves S."/>
        </authorList>
    </citation>
    <scope>NUCLEOTIDE SEQUENCE [LARGE SCALE GENOMIC DNA]</scope>
    <source>
        <strain evidence="6">HL8</strain>
    </source>
</reference>
<comment type="similarity">
    <text evidence="1">Belongs to the PPR family. PCMP-H subfamily.</text>
</comment>
<dbReference type="NCBIfam" id="TIGR00756">
    <property type="entry name" value="PPR"/>
    <property type="match status" value="1"/>
</dbReference>
<dbReference type="InterPro" id="IPR002885">
    <property type="entry name" value="PPR_rpt"/>
</dbReference>
<name>A0AAW0M0S6_QUESU</name>
<dbReference type="Pfam" id="PF01535">
    <property type="entry name" value="PPR"/>
    <property type="match status" value="3"/>
</dbReference>
<keyword evidence="3" id="KW-0809">Transit peptide</keyword>
<dbReference type="Gene3D" id="1.25.40.10">
    <property type="entry name" value="Tetratricopeptide repeat domain"/>
    <property type="match status" value="2"/>
</dbReference>
<keyword evidence="2" id="KW-0677">Repeat</keyword>
<dbReference type="InterPro" id="IPR046848">
    <property type="entry name" value="E_motif"/>
</dbReference>
<comment type="caution">
    <text evidence="6">The sequence shown here is derived from an EMBL/GenBank/DDBJ whole genome shotgun (WGS) entry which is preliminary data.</text>
</comment>
<dbReference type="FunFam" id="1.25.40.10:FF:000341">
    <property type="entry name" value="Pentatricopeptide repeat-containing protein chloroplastic"/>
    <property type="match status" value="1"/>
</dbReference>
<evidence type="ECO:0000256" key="3">
    <source>
        <dbReference type="ARBA" id="ARBA00022946"/>
    </source>
</evidence>
<dbReference type="AlphaFoldDB" id="A0AAW0M0S6"/>
<dbReference type="Pfam" id="PF20431">
    <property type="entry name" value="E_motif"/>
    <property type="match status" value="1"/>
</dbReference>
<feature type="domain" description="DYW" evidence="5">
    <location>
        <begin position="402"/>
        <end position="494"/>
    </location>
</feature>
<sequence>MWALQFHTTHTLRSSSYSVCTARTSSKPPICSLTLNPSNPTKPETNCNHLIQSLCKQGSLKQALEVLAHEPNPTQHTYEALILSCSRQSSLSDGLDVHRHLVDAGFDQDPFLATKLINMYSELDAIDNARKVFDETRKRTIYVWNALFRALTLAGHGQEVLDLYRRMNQIGIPSDRFTYTYVLKACVASESLISLLLTGKEVHAHILRHGYESLVHITTTLVDMYARFGSVSYASYVFDEMPVRNVVSWSAMIACYVKNGRAFEALELFREMILETQDSIPNSVTMVSVLQACAALAALEQGKLIHGYILRRGLDSILPVISALLTMYARCADIYAEASMWDEVKRVKKLLEARGLQKIPGRSWIEVKRHVYTFASVDEFNPQIELLHALLVKLSTEMKEQGYVPQTKAVLYDLDVEEKERIVLGHSEKLAVAFGLINTSKGETIRISKNLRLCEDCHSVTKFISKFTDREILVRDVNRFHHFKDGICSCGDYW</sequence>
<evidence type="ECO:0000256" key="2">
    <source>
        <dbReference type="ARBA" id="ARBA00022737"/>
    </source>
</evidence>
<dbReference type="PROSITE" id="PS51375">
    <property type="entry name" value="PPR"/>
    <property type="match status" value="2"/>
</dbReference>
<dbReference type="GO" id="GO:0008270">
    <property type="term" value="F:zinc ion binding"/>
    <property type="evidence" value="ECO:0007669"/>
    <property type="project" value="InterPro"/>
</dbReference>
<evidence type="ECO:0000256" key="4">
    <source>
        <dbReference type="PROSITE-ProRule" id="PRU00708"/>
    </source>
</evidence>
<dbReference type="GO" id="GO:0003723">
    <property type="term" value="F:RNA binding"/>
    <property type="evidence" value="ECO:0007669"/>
    <property type="project" value="InterPro"/>
</dbReference>
<reference evidence="6" key="1">
    <citation type="submission" date="2017-12" db="EMBL/GenBank/DDBJ databases">
        <authorList>
            <person name="Barbosa P."/>
            <person name="Usie A."/>
            <person name="Ramos A.M."/>
        </authorList>
    </citation>
    <scope>NUCLEOTIDE SEQUENCE</scope>
    <source>
        <strain evidence="6">HL8</strain>
        <tissue evidence="6">Leaves</tissue>
    </source>
</reference>
<dbReference type="GO" id="GO:0009451">
    <property type="term" value="P:RNA modification"/>
    <property type="evidence" value="ECO:0007669"/>
    <property type="project" value="InterPro"/>
</dbReference>
<dbReference type="Pfam" id="PF13041">
    <property type="entry name" value="PPR_2"/>
    <property type="match status" value="1"/>
</dbReference>
<dbReference type="PANTHER" id="PTHR47926">
    <property type="entry name" value="PENTATRICOPEPTIDE REPEAT-CONTAINING PROTEIN"/>
    <property type="match status" value="1"/>
</dbReference>
<dbReference type="Pfam" id="PF14432">
    <property type="entry name" value="DYW_deaminase"/>
    <property type="match status" value="1"/>
</dbReference>
<dbReference type="InterPro" id="IPR011990">
    <property type="entry name" value="TPR-like_helical_dom_sf"/>
</dbReference>
<dbReference type="PANTHER" id="PTHR47926:SF533">
    <property type="entry name" value="DYW DOMAIN-CONTAINING PROTEIN"/>
    <property type="match status" value="1"/>
</dbReference>
<dbReference type="EMBL" id="PKMF04000026">
    <property type="protein sequence ID" value="KAK7857583.1"/>
    <property type="molecule type" value="Genomic_DNA"/>
</dbReference>
<dbReference type="InterPro" id="IPR046960">
    <property type="entry name" value="PPR_At4g14850-like_plant"/>
</dbReference>
<feature type="repeat" description="PPR" evidence="4">
    <location>
        <begin position="140"/>
        <end position="174"/>
    </location>
</feature>
<dbReference type="InterPro" id="IPR032867">
    <property type="entry name" value="DYW_dom"/>
</dbReference>
<protein>
    <submittedName>
        <fullName evidence="6">Pentatricopeptide repeat-containing protein</fullName>
    </submittedName>
</protein>
<evidence type="ECO:0000313" key="6">
    <source>
        <dbReference type="EMBL" id="KAK7857583.1"/>
    </source>
</evidence>
<evidence type="ECO:0000259" key="5">
    <source>
        <dbReference type="Pfam" id="PF14432"/>
    </source>
</evidence>
<feature type="repeat" description="PPR" evidence="4">
    <location>
        <begin position="245"/>
        <end position="275"/>
    </location>
</feature>
<dbReference type="FunFam" id="1.25.40.10:FF:000462">
    <property type="entry name" value="Pentatricopeptide repeat-containing protein, chloroplastic"/>
    <property type="match status" value="1"/>
</dbReference>
<gene>
    <name evidence="6" type="primary">CRR2_2</name>
    <name evidence="6" type="ORF">CFP56_017071</name>
</gene>
<organism evidence="6">
    <name type="scientific">Quercus suber</name>
    <name type="common">Cork oak</name>
    <dbReference type="NCBI Taxonomy" id="58331"/>
    <lineage>
        <taxon>Eukaryota</taxon>
        <taxon>Viridiplantae</taxon>
        <taxon>Streptophyta</taxon>
        <taxon>Embryophyta</taxon>
        <taxon>Tracheophyta</taxon>
        <taxon>Spermatophyta</taxon>
        <taxon>Magnoliopsida</taxon>
        <taxon>eudicotyledons</taxon>
        <taxon>Gunneridae</taxon>
        <taxon>Pentapetalae</taxon>
        <taxon>rosids</taxon>
        <taxon>fabids</taxon>
        <taxon>Fagales</taxon>
        <taxon>Fagaceae</taxon>
        <taxon>Quercus</taxon>
    </lineage>
</organism>